<dbReference type="Pfam" id="PF26416">
    <property type="entry name" value="DUF8111"/>
    <property type="match status" value="1"/>
</dbReference>
<sequence>RYELEHGGVRSDDGSEQVPLPRGCDHESMQRYCIGKDVCPYSIYHSINWDEDMWTELESRNG</sequence>
<dbReference type="InterPro" id="IPR058424">
    <property type="entry name" value="Primase-assoc_C"/>
</dbReference>
<evidence type="ECO:0000313" key="3">
    <source>
        <dbReference type="EMBL" id="SEP32989.1"/>
    </source>
</evidence>
<accession>A0A1H8WZE5</accession>
<reference evidence="4" key="1">
    <citation type="submission" date="2016-10" db="EMBL/GenBank/DDBJ databases">
        <authorList>
            <person name="Varghese N."/>
            <person name="Submissions S."/>
        </authorList>
    </citation>
    <scope>NUCLEOTIDE SEQUENCE [LARGE SCALE GENOMIC DNA]</scope>
    <source>
        <strain evidence="4">IBRC-M 10043</strain>
    </source>
</reference>
<gene>
    <name evidence="3" type="ORF">SAMN05216388_10931</name>
</gene>
<dbReference type="Proteomes" id="UP000198775">
    <property type="component" value="Unassembled WGS sequence"/>
</dbReference>
<dbReference type="AlphaFoldDB" id="A0A1H8WZE5"/>
<evidence type="ECO:0000259" key="2">
    <source>
        <dbReference type="Pfam" id="PF26416"/>
    </source>
</evidence>
<feature type="compositionally biased region" description="Basic and acidic residues" evidence="1">
    <location>
        <begin position="1"/>
        <end position="13"/>
    </location>
</feature>
<evidence type="ECO:0000313" key="4">
    <source>
        <dbReference type="Proteomes" id="UP000198775"/>
    </source>
</evidence>
<name>A0A1H8WZE5_9EURY</name>
<dbReference type="EMBL" id="FOCX01000093">
    <property type="protein sequence ID" value="SEP32989.1"/>
    <property type="molecule type" value="Genomic_DNA"/>
</dbReference>
<feature type="region of interest" description="Disordered" evidence="1">
    <location>
        <begin position="1"/>
        <end position="22"/>
    </location>
</feature>
<organism evidence="3 4">
    <name type="scientific">Halorientalis persicus</name>
    <dbReference type="NCBI Taxonomy" id="1367881"/>
    <lineage>
        <taxon>Archaea</taxon>
        <taxon>Methanobacteriati</taxon>
        <taxon>Methanobacteriota</taxon>
        <taxon>Stenosarchaea group</taxon>
        <taxon>Halobacteria</taxon>
        <taxon>Halobacteriales</taxon>
        <taxon>Haloarculaceae</taxon>
        <taxon>Halorientalis</taxon>
    </lineage>
</organism>
<evidence type="ECO:0000256" key="1">
    <source>
        <dbReference type="SAM" id="MobiDB-lite"/>
    </source>
</evidence>
<feature type="non-terminal residue" evidence="3">
    <location>
        <position position="1"/>
    </location>
</feature>
<feature type="domain" description="Primase-associated C-terminal" evidence="2">
    <location>
        <begin position="12"/>
        <end position="59"/>
    </location>
</feature>
<proteinExistence type="predicted"/>
<protein>
    <recommendedName>
        <fullName evidence="2">Primase-associated C-terminal domain-containing protein</fullName>
    </recommendedName>
</protein>
<keyword evidence="4" id="KW-1185">Reference proteome</keyword>